<comment type="caution">
    <text evidence="1">The sequence shown here is derived from an EMBL/GenBank/DDBJ whole genome shotgun (WGS) entry which is preliminary data.</text>
</comment>
<proteinExistence type="predicted"/>
<sequence length="56" mass="5471">MAVSPGARACLHDGAVDRGDGRAMLGRRATSANATAECGAFVAEDVAMRPAGGGPA</sequence>
<gene>
    <name evidence="1" type="ORF">LAUMK42_00537</name>
    <name evidence="2" type="ORF">LAUMK4_00324</name>
</gene>
<dbReference type="AlphaFoldDB" id="A0AB38UM80"/>
<organism evidence="1 4">
    <name type="scientific">Mycobacterium persicum</name>
    <dbReference type="NCBI Taxonomy" id="1487726"/>
    <lineage>
        <taxon>Bacteria</taxon>
        <taxon>Bacillati</taxon>
        <taxon>Actinomycetota</taxon>
        <taxon>Actinomycetes</taxon>
        <taxon>Mycobacteriales</taxon>
        <taxon>Mycobacteriaceae</taxon>
        <taxon>Mycobacterium</taxon>
    </lineage>
</organism>
<evidence type="ECO:0000313" key="2">
    <source>
        <dbReference type="EMBL" id="VAZ87295.1"/>
    </source>
</evidence>
<evidence type="ECO:0000313" key="3">
    <source>
        <dbReference type="Proteomes" id="UP000271464"/>
    </source>
</evidence>
<accession>A0AB38UM80</accession>
<keyword evidence="3" id="KW-1185">Reference proteome</keyword>
<protein>
    <submittedName>
        <fullName evidence="1">Uncharacterized protein</fullName>
    </submittedName>
</protein>
<evidence type="ECO:0000313" key="4">
    <source>
        <dbReference type="Proteomes" id="UP000279331"/>
    </source>
</evidence>
<dbReference type="EMBL" id="UPHL01000020">
    <property type="protein sequence ID" value="VAZ81734.1"/>
    <property type="molecule type" value="Genomic_DNA"/>
</dbReference>
<dbReference type="Proteomes" id="UP000279331">
    <property type="component" value="Unassembled WGS sequence"/>
</dbReference>
<reference evidence="3 4" key="1">
    <citation type="submission" date="2018-09" db="EMBL/GenBank/DDBJ databases">
        <authorList>
            <person name="Tagini F."/>
        </authorList>
    </citation>
    <scope>NUCLEOTIDE SEQUENCE [LARGE SCALE GENOMIC DNA]</scope>
    <source>
        <strain evidence="2 3">MK4</strain>
        <strain evidence="1 4">MK42</strain>
    </source>
</reference>
<evidence type="ECO:0000313" key="1">
    <source>
        <dbReference type="EMBL" id="VAZ81734.1"/>
    </source>
</evidence>
<dbReference type="EMBL" id="UPHM01000008">
    <property type="protein sequence ID" value="VAZ87295.1"/>
    <property type="molecule type" value="Genomic_DNA"/>
</dbReference>
<name>A0AB38UM80_9MYCO</name>
<dbReference type="Proteomes" id="UP000271464">
    <property type="component" value="Unassembled WGS sequence"/>
</dbReference>